<dbReference type="InterPro" id="IPR016009">
    <property type="entry name" value="tRNA_MeTrfase_TRMD/TRM10"/>
</dbReference>
<keyword evidence="10 15" id="KW-0949">S-adenosyl-L-methionine</keyword>
<dbReference type="Gene3D" id="1.10.1270.20">
    <property type="entry name" value="tRNA(m1g37)methyltransferase, domain 2"/>
    <property type="match status" value="1"/>
</dbReference>
<dbReference type="PIRSF" id="PIRSF000386">
    <property type="entry name" value="tRNA_mtase"/>
    <property type="match status" value="1"/>
</dbReference>
<accession>A0A1G2R2J9</accession>
<keyword evidence="7 15" id="KW-0963">Cytoplasm</keyword>
<dbReference type="HAMAP" id="MF_00605">
    <property type="entry name" value="TrmD"/>
    <property type="match status" value="1"/>
</dbReference>
<evidence type="ECO:0000256" key="2">
    <source>
        <dbReference type="ARBA" id="ARBA00004496"/>
    </source>
</evidence>
<keyword evidence="11 15" id="KW-0819">tRNA processing</keyword>
<dbReference type="PANTHER" id="PTHR46417:SF1">
    <property type="entry name" value="TRNA (GUANINE-N(1)-)-METHYLTRANSFERASE"/>
    <property type="match status" value="1"/>
</dbReference>
<dbReference type="AlphaFoldDB" id="A0A1G2R2J9"/>
<evidence type="ECO:0000256" key="4">
    <source>
        <dbReference type="ARBA" id="ARBA00011738"/>
    </source>
</evidence>
<feature type="domain" description="tRNA methyltransferase TRMD/TRM10-type" evidence="18">
    <location>
        <begin position="3"/>
        <end position="224"/>
    </location>
</feature>
<dbReference type="InterPro" id="IPR023148">
    <property type="entry name" value="tRNA_m1G_MeTrfase_C_sf"/>
</dbReference>
<dbReference type="GO" id="GO:0005829">
    <property type="term" value="C:cytosol"/>
    <property type="evidence" value="ECO:0007669"/>
    <property type="project" value="TreeGrafter"/>
</dbReference>
<dbReference type="NCBIfam" id="TIGR00088">
    <property type="entry name" value="trmD"/>
    <property type="match status" value="1"/>
</dbReference>
<dbReference type="PANTHER" id="PTHR46417">
    <property type="entry name" value="TRNA (GUANINE-N(1)-)-METHYLTRANSFERASE"/>
    <property type="match status" value="1"/>
</dbReference>
<evidence type="ECO:0000256" key="5">
    <source>
        <dbReference type="ARBA" id="ARBA00012807"/>
    </source>
</evidence>
<dbReference type="EC" id="2.1.1.228" evidence="5 15"/>
<evidence type="ECO:0000256" key="7">
    <source>
        <dbReference type="ARBA" id="ARBA00022490"/>
    </source>
</evidence>
<organism evidence="19 20">
    <name type="scientific">Candidatus Wildermuthbacteria bacterium RIFCSPHIGHO2_02_FULL_45_25</name>
    <dbReference type="NCBI Taxonomy" id="1802450"/>
    <lineage>
        <taxon>Bacteria</taxon>
        <taxon>Candidatus Wildermuthiibacteriota</taxon>
    </lineage>
</organism>
<protein>
    <recommendedName>
        <fullName evidence="6 15">tRNA (guanine-N(1)-)-methyltransferase</fullName>
        <ecNumber evidence="5 15">2.1.1.228</ecNumber>
    </recommendedName>
    <alternativeName>
        <fullName evidence="12 15">M1G-methyltransferase</fullName>
    </alternativeName>
    <alternativeName>
        <fullName evidence="13 15">tRNA [GM37] methyltransferase</fullName>
    </alternativeName>
</protein>
<comment type="caution">
    <text evidence="19">The sequence shown here is derived from an EMBL/GenBank/DDBJ whole genome shotgun (WGS) entry which is preliminary data.</text>
</comment>
<reference evidence="19 20" key="1">
    <citation type="journal article" date="2016" name="Nat. Commun.">
        <title>Thousands of microbial genomes shed light on interconnected biogeochemical processes in an aquifer system.</title>
        <authorList>
            <person name="Anantharaman K."/>
            <person name="Brown C.T."/>
            <person name="Hug L.A."/>
            <person name="Sharon I."/>
            <person name="Castelle C.J."/>
            <person name="Probst A.J."/>
            <person name="Thomas B.C."/>
            <person name="Singh A."/>
            <person name="Wilkins M.J."/>
            <person name="Karaoz U."/>
            <person name="Brodie E.L."/>
            <person name="Williams K.H."/>
            <person name="Hubbard S.S."/>
            <person name="Banfield J.F."/>
        </authorList>
    </citation>
    <scope>NUCLEOTIDE SEQUENCE [LARGE SCALE GENOMIC DNA]</scope>
</reference>
<evidence type="ECO:0000256" key="6">
    <source>
        <dbReference type="ARBA" id="ARBA00014679"/>
    </source>
</evidence>
<evidence type="ECO:0000256" key="8">
    <source>
        <dbReference type="ARBA" id="ARBA00022603"/>
    </source>
</evidence>
<comment type="function">
    <text evidence="1 15 17">Specifically methylates guanosine-37 in various tRNAs.</text>
</comment>
<evidence type="ECO:0000256" key="10">
    <source>
        <dbReference type="ARBA" id="ARBA00022691"/>
    </source>
</evidence>
<evidence type="ECO:0000256" key="13">
    <source>
        <dbReference type="ARBA" id="ARBA00033392"/>
    </source>
</evidence>
<evidence type="ECO:0000256" key="17">
    <source>
        <dbReference type="RuleBase" id="RU003464"/>
    </source>
</evidence>
<dbReference type="EMBL" id="MHTV01000033">
    <property type="protein sequence ID" value="OHA66472.1"/>
    <property type="molecule type" value="Genomic_DNA"/>
</dbReference>
<evidence type="ECO:0000313" key="20">
    <source>
        <dbReference type="Proteomes" id="UP000178092"/>
    </source>
</evidence>
<evidence type="ECO:0000256" key="16">
    <source>
        <dbReference type="PIRSR" id="PIRSR000386-1"/>
    </source>
</evidence>
<dbReference type="InterPro" id="IPR029026">
    <property type="entry name" value="tRNA_m1G_MTases_N"/>
</dbReference>
<gene>
    <name evidence="15" type="primary">trmD</name>
    <name evidence="19" type="ORF">A3C04_01310</name>
</gene>
<evidence type="ECO:0000256" key="3">
    <source>
        <dbReference type="ARBA" id="ARBA00007630"/>
    </source>
</evidence>
<dbReference type="CDD" id="cd18080">
    <property type="entry name" value="TrmD-like"/>
    <property type="match status" value="1"/>
</dbReference>
<dbReference type="Pfam" id="PF01746">
    <property type="entry name" value="tRNA_m1G_MT"/>
    <property type="match status" value="1"/>
</dbReference>
<dbReference type="FunFam" id="3.40.1280.10:FF:000001">
    <property type="entry name" value="tRNA (guanine-N(1)-)-methyltransferase"/>
    <property type="match status" value="1"/>
</dbReference>
<comment type="subunit">
    <text evidence="4 15 17">Homodimer.</text>
</comment>
<evidence type="ECO:0000256" key="11">
    <source>
        <dbReference type="ARBA" id="ARBA00022694"/>
    </source>
</evidence>
<dbReference type="NCBIfam" id="NF000648">
    <property type="entry name" value="PRK00026.1"/>
    <property type="match status" value="1"/>
</dbReference>
<keyword evidence="8 15" id="KW-0489">Methyltransferase</keyword>
<evidence type="ECO:0000256" key="9">
    <source>
        <dbReference type="ARBA" id="ARBA00022679"/>
    </source>
</evidence>
<feature type="binding site" evidence="15 16">
    <location>
        <position position="115"/>
    </location>
    <ligand>
        <name>S-adenosyl-L-methionine</name>
        <dbReference type="ChEBI" id="CHEBI:59789"/>
    </ligand>
</feature>
<dbReference type="Proteomes" id="UP000178092">
    <property type="component" value="Unassembled WGS sequence"/>
</dbReference>
<evidence type="ECO:0000256" key="12">
    <source>
        <dbReference type="ARBA" id="ARBA00029736"/>
    </source>
</evidence>
<keyword evidence="9 15" id="KW-0808">Transferase</keyword>
<evidence type="ECO:0000259" key="18">
    <source>
        <dbReference type="Pfam" id="PF01746"/>
    </source>
</evidence>
<evidence type="ECO:0000256" key="15">
    <source>
        <dbReference type="HAMAP-Rule" id="MF_00605"/>
    </source>
</evidence>
<comment type="similarity">
    <text evidence="3 15 17">Belongs to the RNA methyltransferase TrmD family.</text>
</comment>
<evidence type="ECO:0000256" key="1">
    <source>
        <dbReference type="ARBA" id="ARBA00002634"/>
    </source>
</evidence>
<comment type="subcellular location">
    <subcellularLocation>
        <location evidence="2 15 17">Cytoplasm</location>
    </subcellularLocation>
</comment>
<evidence type="ECO:0000313" key="19">
    <source>
        <dbReference type="EMBL" id="OHA66472.1"/>
    </source>
</evidence>
<name>A0A1G2R2J9_9BACT</name>
<dbReference type="GO" id="GO:0002939">
    <property type="term" value="P:tRNA N1-guanine methylation"/>
    <property type="evidence" value="ECO:0007669"/>
    <property type="project" value="TreeGrafter"/>
</dbReference>
<evidence type="ECO:0000256" key="14">
    <source>
        <dbReference type="ARBA" id="ARBA00047783"/>
    </source>
</evidence>
<proteinExistence type="inferred from homology"/>
<dbReference type="InterPro" id="IPR029028">
    <property type="entry name" value="Alpha/beta_knot_MTases"/>
</dbReference>
<comment type="catalytic activity">
    <reaction evidence="14 15 17">
        <text>guanosine(37) in tRNA + S-adenosyl-L-methionine = N(1)-methylguanosine(37) in tRNA + S-adenosyl-L-homocysteine + H(+)</text>
        <dbReference type="Rhea" id="RHEA:36899"/>
        <dbReference type="Rhea" id="RHEA-COMP:10145"/>
        <dbReference type="Rhea" id="RHEA-COMP:10147"/>
        <dbReference type="ChEBI" id="CHEBI:15378"/>
        <dbReference type="ChEBI" id="CHEBI:57856"/>
        <dbReference type="ChEBI" id="CHEBI:59789"/>
        <dbReference type="ChEBI" id="CHEBI:73542"/>
        <dbReference type="ChEBI" id="CHEBI:74269"/>
        <dbReference type="EC" id="2.1.1.228"/>
    </reaction>
</comment>
<comment type="caution">
    <text evidence="15">Lacks conserved residue(s) required for the propagation of feature annotation.</text>
</comment>
<dbReference type="SUPFAM" id="SSF75217">
    <property type="entry name" value="alpha/beta knot"/>
    <property type="match status" value="1"/>
</dbReference>
<dbReference type="Gene3D" id="3.40.1280.10">
    <property type="match status" value="1"/>
</dbReference>
<sequence>MLTFDILTIFPEIIAPYTKESLLRRAQEKGLLKIEAHNLRDWADDKHKTVDEKPFGGGLGMVMKIEPFYKAAMELLGKTSGQKSKVVFFTPRGKKFTQKLAHQYAKLDHLIFICGRYEGVDERITKIADDKISIGEYDLMGGELPALIVVEAVSRLIPGVIGKPEFLPAHIPVGRGRGGRGFIEYPQYTRPEIFETPDGKKWRVPKVLVSGDHKKIAEWRKEHGKLIEG</sequence>
<dbReference type="GO" id="GO:0052906">
    <property type="term" value="F:tRNA (guanine(37)-N1)-methyltransferase activity"/>
    <property type="evidence" value="ECO:0007669"/>
    <property type="project" value="UniProtKB-UniRule"/>
</dbReference>
<dbReference type="InterPro" id="IPR002649">
    <property type="entry name" value="tRNA_m1G_MeTrfase_TrmD"/>
</dbReference>